<sequence length="439" mass="51411">MKKIESQTSADLSHNLSVQLGKTLEAYEVASIFSVNEEDVLRYYENFGGIEVIPGHYVFFENKILEKVGIMPTLDKRQKMSRWKGVVQVDGVRKEKRFHDESDESYQQAVEWENQQRQNLKKGIIEEVVAQIKKEVVEHKDSSVINSMSSVTLKEFADQYVEYCTGRINPRSVKEKRRHFNTLIAHFTESCFVEEITAFKMNKFLQEVLKTKTGNMVNIIMKHLKAAWSWAGGFVEGFPQNSDPFRNIQKFPEQRHPRYVPPKEDLDKVFDVAEGQDRVMLKTFYYTGGRKNEIFSLKWEDVLFDSNQIRLWTNKRKHGNRESNLIPMVKELKRILTEWKKACPCESDYVFIEVRKKAPTYGQRYVYRKGFMERHCDKAGVKRFGFHGIRHLFATTLYNNGQPLAVVQKMMRHKNPNTTVRYLHEMGLDRALEAVEGVL</sequence>
<evidence type="ECO:0000313" key="6">
    <source>
        <dbReference type="Proteomes" id="UP000002601"/>
    </source>
</evidence>
<dbReference type="STRING" id="526222.Desal_1431"/>
<dbReference type="eggNOG" id="COG0582">
    <property type="taxonomic scope" value="Bacteria"/>
</dbReference>
<dbReference type="HOGENOM" id="CLU_065764_0_0_7"/>
<dbReference type="InterPro" id="IPR011010">
    <property type="entry name" value="DNA_brk_join_enz"/>
</dbReference>
<reference evidence="5 6" key="1">
    <citation type="submission" date="2009-06" db="EMBL/GenBank/DDBJ databases">
        <title>Complete sequence of Desulfovibrio salexigens DSM 2638.</title>
        <authorList>
            <consortium name="US DOE Joint Genome Institute"/>
            <person name="Lucas S."/>
            <person name="Copeland A."/>
            <person name="Lapidus A."/>
            <person name="Glavina del Rio T."/>
            <person name="Tice H."/>
            <person name="Bruce D."/>
            <person name="Goodwin L."/>
            <person name="Pitluck S."/>
            <person name="Munk A.C."/>
            <person name="Brettin T."/>
            <person name="Detter J.C."/>
            <person name="Han C."/>
            <person name="Tapia R."/>
            <person name="Larimer F."/>
            <person name="Land M."/>
            <person name="Hauser L."/>
            <person name="Kyrpides N."/>
            <person name="Anderson I."/>
            <person name="Wall J.D."/>
            <person name="Arkin A.P."/>
            <person name="Dehal P."/>
            <person name="Chivian D."/>
            <person name="Giles B."/>
            <person name="Hazen T.C."/>
        </authorList>
    </citation>
    <scope>NUCLEOTIDE SEQUENCE [LARGE SCALE GENOMIC DNA]</scope>
    <source>
        <strain evidence="6">ATCC 14822 / DSM 2638 / NCIMB 8403 / VKM B-1763</strain>
    </source>
</reference>
<dbReference type="GO" id="GO:0003677">
    <property type="term" value="F:DNA binding"/>
    <property type="evidence" value="ECO:0007669"/>
    <property type="project" value="UniProtKB-KW"/>
</dbReference>
<dbReference type="Gene3D" id="1.10.150.130">
    <property type="match status" value="1"/>
</dbReference>
<dbReference type="Gene3D" id="1.10.443.10">
    <property type="entry name" value="Intergrase catalytic core"/>
    <property type="match status" value="1"/>
</dbReference>
<keyword evidence="3" id="KW-0233">DNA recombination</keyword>
<dbReference type="InterPro" id="IPR002104">
    <property type="entry name" value="Integrase_catalytic"/>
</dbReference>
<dbReference type="GO" id="GO:0006310">
    <property type="term" value="P:DNA recombination"/>
    <property type="evidence" value="ECO:0007669"/>
    <property type="project" value="UniProtKB-KW"/>
</dbReference>
<dbReference type="InterPro" id="IPR013762">
    <property type="entry name" value="Integrase-like_cat_sf"/>
</dbReference>
<organism evidence="5 6">
    <name type="scientific">Maridesulfovibrio salexigens (strain ATCC 14822 / DSM 2638 / NCIMB 8403 / VKM B-1763)</name>
    <name type="common">Desulfovibrio salexigens</name>
    <dbReference type="NCBI Taxonomy" id="526222"/>
    <lineage>
        <taxon>Bacteria</taxon>
        <taxon>Pseudomonadati</taxon>
        <taxon>Thermodesulfobacteriota</taxon>
        <taxon>Desulfovibrionia</taxon>
        <taxon>Desulfovibrionales</taxon>
        <taxon>Desulfovibrionaceae</taxon>
        <taxon>Maridesulfovibrio</taxon>
    </lineage>
</organism>
<dbReference type="GO" id="GO:0015074">
    <property type="term" value="P:DNA integration"/>
    <property type="evidence" value="ECO:0007669"/>
    <property type="project" value="InterPro"/>
</dbReference>
<protein>
    <submittedName>
        <fullName evidence="5">Integrase family protein</fullName>
    </submittedName>
</protein>
<evidence type="ECO:0000256" key="2">
    <source>
        <dbReference type="ARBA" id="ARBA00023125"/>
    </source>
</evidence>
<dbReference type="CDD" id="cd00397">
    <property type="entry name" value="DNA_BRE_C"/>
    <property type="match status" value="1"/>
</dbReference>
<feature type="domain" description="Tyr recombinase" evidence="4">
    <location>
        <begin position="255"/>
        <end position="436"/>
    </location>
</feature>
<dbReference type="PANTHER" id="PTHR30349">
    <property type="entry name" value="PHAGE INTEGRASE-RELATED"/>
    <property type="match status" value="1"/>
</dbReference>
<dbReference type="RefSeq" id="WP_015851311.1">
    <property type="nucleotide sequence ID" value="NC_012881.1"/>
</dbReference>
<keyword evidence="2" id="KW-0238">DNA-binding</keyword>
<dbReference type="PROSITE" id="PS51898">
    <property type="entry name" value="TYR_RECOMBINASE"/>
    <property type="match status" value="1"/>
</dbReference>
<dbReference type="InterPro" id="IPR010998">
    <property type="entry name" value="Integrase_recombinase_N"/>
</dbReference>
<proteinExistence type="inferred from homology"/>
<dbReference type="Proteomes" id="UP000002601">
    <property type="component" value="Chromosome"/>
</dbReference>
<dbReference type="Pfam" id="PF00589">
    <property type="entry name" value="Phage_integrase"/>
    <property type="match status" value="1"/>
</dbReference>
<evidence type="ECO:0000256" key="1">
    <source>
        <dbReference type="ARBA" id="ARBA00008857"/>
    </source>
</evidence>
<accession>C6BRQ3</accession>
<evidence type="ECO:0000313" key="5">
    <source>
        <dbReference type="EMBL" id="ACS79493.1"/>
    </source>
</evidence>
<dbReference type="PANTHER" id="PTHR30349:SF64">
    <property type="entry name" value="PROPHAGE INTEGRASE INTD-RELATED"/>
    <property type="match status" value="1"/>
</dbReference>
<name>C6BRQ3_MARSD</name>
<keyword evidence="6" id="KW-1185">Reference proteome</keyword>
<evidence type="ECO:0000256" key="3">
    <source>
        <dbReference type="ARBA" id="ARBA00023172"/>
    </source>
</evidence>
<gene>
    <name evidence="5" type="ordered locus">Desal_1431</name>
</gene>
<dbReference type="KEGG" id="dsa:Desal_1431"/>
<dbReference type="AlphaFoldDB" id="C6BRQ3"/>
<dbReference type="InterPro" id="IPR050090">
    <property type="entry name" value="Tyrosine_recombinase_XerCD"/>
</dbReference>
<comment type="similarity">
    <text evidence="1">Belongs to the 'phage' integrase family.</text>
</comment>
<evidence type="ECO:0000259" key="4">
    <source>
        <dbReference type="PROSITE" id="PS51898"/>
    </source>
</evidence>
<dbReference type="SUPFAM" id="SSF56349">
    <property type="entry name" value="DNA breaking-rejoining enzymes"/>
    <property type="match status" value="1"/>
</dbReference>
<dbReference type="EMBL" id="CP001649">
    <property type="protein sequence ID" value="ACS79493.1"/>
    <property type="molecule type" value="Genomic_DNA"/>
</dbReference>